<keyword evidence="9" id="KW-0249">Electron transport</keyword>
<evidence type="ECO:0000256" key="5">
    <source>
        <dbReference type="ARBA" id="ARBA00022475"/>
    </source>
</evidence>
<evidence type="ECO:0000256" key="1">
    <source>
        <dbReference type="ARBA" id="ARBA00001971"/>
    </source>
</evidence>
<dbReference type="InterPro" id="IPR016174">
    <property type="entry name" value="Di-haem_cyt_TM"/>
</dbReference>
<comment type="subcellular location">
    <subcellularLocation>
        <location evidence="2">Cell membrane</location>
        <topology evidence="2">Multi-pass membrane protein</topology>
    </subcellularLocation>
</comment>
<keyword evidence="12 13" id="KW-0472">Membrane</keyword>
<keyword evidence="11" id="KW-0408">Iron</keyword>
<dbReference type="EMBL" id="RZHD01000006">
    <property type="protein sequence ID" value="RUR44986.1"/>
    <property type="molecule type" value="Genomic_DNA"/>
</dbReference>
<dbReference type="GO" id="GO:0036397">
    <property type="term" value="F:formate dehydrogenase (quinone) activity"/>
    <property type="evidence" value="ECO:0007669"/>
    <property type="project" value="TreeGrafter"/>
</dbReference>
<dbReference type="GO" id="GO:0022904">
    <property type="term" value="P:respiratory electron transport chain"/>
    <property type="evidence" value="ECO:0007669"/>
    <property type="project" value="InterPro"/>
</dbReference>
<protein>
    <submittedName>
        <fullName evidence="15">Formate dehydrogenase subunit gamma</fullName>
    </submittedName>
</protein>
<evidence type="ECO:0000256" key="6">
    <source>
        <dbReference type="ARBA" id="ARBA00022617"/>
    </source>
</evidence>
<keyword evidence="4" id="KW-0813">Transport</keyword>
<dbReference type="GO" id="GO:0046872">
    <property type="term" value="F:metal ion binding"/>
    <property type="evidence" value="ECO:0007669"/>
    <property type="project" value="UniProtKB-KW"/>
</dbReference>
<reference evidence="15 16" key="1">
    <citation type="submission" date="2018-12" db="EMBL/GenBank/DDBJ databases">
        <title>three novel Halomonas strain isolated from plants.</title>
        <authorList>
            <person name="Sun C."/>
        </authorList>
    </citation>
    <scope>NUCLEOTIDE SEQUENCE [LARGE SCALE GENOMIC DNA]</scope>
    <source>
        <strain evidence="15 16">RC</strain>
    </source>
</reference>
<dbReference type="InterPro" id="IPR051817">
    <property type="entry name" value="FDH_cytochrome_b556_subunit"/>
</dbReference>
<keyword evidence="8" id="KW-0479">Metal-binding</keyword>
<dbReference type="Pfam" id="PF01292">
    <property type="entry name" value="Ni_hydr_CYTB"/>
    <property type="match status" value="1"/>
</dbReference>
<feature type="transmembrane region" description="Helical" evidence="13">
    <location>
        <begin position="162"/>
        <end position="183"/>
    </location>
</feature>
<feature type="domain" description="Cytochrome b561 bacterial/Ni-hydrogenase" evidence="14">
    <location>
        <begin position="16"/>
        <end position="193"/>
    </location>
</feature>
<keyword evidence="6" id="KW-0349">Heme</keyword>
<evidence type="ECO:0000256" key="12">
    <source>
        <dbReference type="ARBA" id="ARBA00023136"/>
    </source>
</evidence>
<dbReference type="GO" id="GO:0009061">
    <property type="term" value="P:anaerobic respiration"/>
    <property type="evidence" value="ECO:0007669"/>
    <property type="project" value="TreeGrafter"/>
</dbReference>
<dbReference type="GO" id="GO:0008863">
    <property type="term" value="F:formate dehydrogenase (NAD+) activity"/>
    <property type="evidence" value="ECO:0007669"/>
    <property type="project" value="InterPro"/>
</dbReference>
<keyword evidence="16" id="KW-1185">Reference proteome</keyword>
<dbReference type="GO" id="GO:0005886">
    <property type="term" value="C:plasma membrane"/>
    <property type="evidence" value="ECO:0007669"/>
    <property type="project" value="UniProtKB-SubCell"/>
</dbReference>
<dbReference type="FunFam" id="1.20.950.20:FF:000002">
    <property type="entry name" value="Formate dehydrogenase cytochrome b556 subunit"/>
    <property type="match status" value="1"/>
</dbReference>
<keyword evidence="7 13" id="KW-0812">Transmembrane</keyword>
<evidence type="ECO:0000256" key="8">
    <source>
        <dbReference type="ARBA" id="ARBA00022723"/>
    </source>
</evidence>
<dbReference type="InterPro" id="IPR006471">
    <property type="entry name" value="Formate_DH_gsu"/>
</dbReference>
<comment type="similarity">
    <text evidence="3">Belongs to the formate dehydrogenase gamma subunit family.</text>
</comment>
<feature type="transmembrane region" description="Helical" evidence="13">
    <location>
        <begin position="63"/>
        <end position="83"/>
    </location>
</feature>
<dbReference type="SUPFAM" id="SSF81342">
    <property type="entry name" value="Transmembrane di-heme cytochromes"/>
    <property type="match status" value="1"/>
</dbReference>
<dbReference type="Proteomes" id="UP000286912">
    <property type="component" value="Unassembled WGS sequence"/>
</dbReference>
<proteinExistence type="inferred from homology"/>
<name>A0A3S0YBD6_9GAMM</name>
<comment type="cofactor">
    <cofactor evidence="1">
        <name>heme</name>
        <dbReference type="ChEBI" id="CHEBI:30413"/>
    </cofactor>
</comment>
<evidence type="ECO:0000256" key="7">
    <source>
        <dbReference type="ARBA" id="ARBA00022692"/>
    </source>
</evidence>
<gene>
    <name evidence="15" type="ORF">ELY37_12995</name>
</gene>
<evidence type="ECO:0000256" key="2">
    <source>
        <dbReference type="ARBA" id="ARBA00004651"/>
    </source>
</evidence>
<keyword evidence="5" id="KW-1003">Cell membrane</keyword>
<dbReference type="GO" id="GO:0015944">
    <property type="term" value="P:formate oxidation"/>
    <property type="evidence" value="ECO:0007669"/>
    <property type="project" value="UniProtKB-ARBA"/>
</dbReference>
<evidence type="ECO:0000259" key="14">
    <source>
        <dbReference type="Pfam" id="PF01292"/>
    </source>
</evidence>
<feature type="transmembrane region" description="Helical" evidence="13">
    <location>
        <begin position="122"/>
        <end position="142"/>
    </location>
</feature>
<dbReference type="PANTHER" id="PTHR30074">
    <property type="entry name" value="FORMATE DEHYDROGENASE, NITRATE-INDUCIBLE, CYTOCHROME B556 FDN SUBUNIT"/>
    <property type="match status" value="1"/>
</dbReference>
<accession>A0A3S0YBD6</accession>
<evidence type="ECO:0000256" key="4">
    <source>
        <dbReference type="ARBA" id="ARBA00022448"/>
    </source>
</evidence>
<feature type="transmembrane region" description="Helical" evidence="13">
    <location>
        <begin position="26"/>
        <end position="43"/>
    </location>
</feature>
<evidence type="ECO:0000256" key="9">
    <source>
        <dbReference type="ARBA" id="ARBA00022982"/>
    </source>
</evidence>
<evidence type="ECO:0000256" key="11">
    <source>
        <dbReference type="ARBA" id="ARBA00023004"/>
    </source>
</evidence>
<dbReference type="GO" id="GO:0009326">
    <property type="term" value="C:formate dehydrogenase complex"/>
    <property type="evidence" value="ECO:0007669"/>
    <property type="project" value="InterPro"/>
</dbReference>
<dbReference type="OrthoDB" id="9790598at2"/>
<dbReference type="InterPro" id="IPR011577">
    <property type="entry name" value="Cyt_b561_bac/Ni-Hgenase"/>
</dbReference>
<evidence type="ECO:0000256" key="10">
    <source>
        <dbReference type="ARBA" id="ARBA00022989"/>
    </source>
</evidence>
<dbReference type="AlphaFoldDB" id="A0A3S0YBD6"/>
<comment type="caution">
    <text evidence="15">The sequence shown here is derived from an EMBL/GenBank/DDBJ whole genome shotgun (WGS) entry which is preliminary data.</text>
</comment>
<dbReference type="Gene3D" id="1.20.950.20">
    <property type="entry name" value="Transmembrane di-heme cytochromes, Chain C"/>
    <property type="match status" value="1"/>
</dbReference>
<dbReference type="PANTHER" id="PTHR30074:SF5">
    <property type="entry name" value="FORMATE DEHYDROGENASE, NITRATE-INDUCIBLE, CYTOCHROME B556(FDN) SUBUNIT"/>
    <property type="match status" value="1"/>
</dbReference>
<evidence type="ECO:0000313" key="16">
    <source>
        <dbReference type="Proteomes" id="UP000286912"/>
    </source>
</evidence>
<organism evidence="15 16">
    <name type="scientific">Vreelandella populi</name>
    <dbReference type="NCBI Taxonomy" id="2498858"/>
    <lineage>
        <taxon>Bacteria</taxon>
        <taxon>Pseudomonadati</taxon>
        <taxon>Pseudomonadota</taxon>
        <taxon>Gammaproteobacteria</taxon>
        <taxon>Oceanospirillales</taxon>
        <taxon>Halomonadaceae</taxon>
        <taxon>Vreelandella</taxon>
    </lineage>
</organism>
<dbReference type="RefSeq" id="WP_126951656.1">
    <property type="nucleotide sequence ID" value="NZ_RZHC01000023.1"/>
</dbReference>
<dbReference type="NCBIfam" id="TIGR01583">
    <property type="entry name" value="formate-DH-gamm"/>
    <property type="match status" value="1"/>
</dbReference>
<sequence>MNEPKPHAKSDPGILRYDAFSRINHWLIAISFVMLVLSGLPLFHPFFWSLTGLFGGPTMTRILHPYIGLFMSLFFVIMAIRFFKVSLIKRHDIQWLKQIKDVLSNHDERLPPVGKNNAGQKLVYWIMVLCVPLLLVTGLLIWQPYFADAIPITLRRLAAFGHAYVAFLAIITLIIHIYSGIWVKGSFTAMIRGRVSKPWAKHHHDLWYEEEMEKERKKREKSKRQHQIMTGEKSQ</sequence>
<evidence type="ECO:0000256" key="3">
    <source>
        <dbReference type="ARBA" id="ARBA00010747"/>
    </source>
</evidence>
<dbReference type="GO" id="GO:0009055">
    <property type="term" value="F:electron transfer activity"/>
    <property type="evidence" value="ECO:0007669"/>
    <property type="project" value="InterPro"/>
</dbReference>
<evidence type="ECO:0000313" key="15">
    <source>
        <dbReference type="EMBL" id="RUR44986.1"/>
    </source>
</evidence>
<keyword evidence="10 13" id="KW-1133">Transmembrane helix</keyword>
<evidence type="ECO:0000256" key="13">
    <source>
        <dbReference type="SAM" id="Phobius"/>
    </source>
</evidence>